<reference evidence="3" key="2">
    <citation type="journal article" date="2011" name="Proc. Natl. Acad. Sci. U.S.A.">
        <title>Obligate biotrophy features unraveled by the genomic analysis of rust fungi.</title>
        <authorList>
            <person name="Duplessis S."/>
            <person name="Cuomo C.A."/>
            <person name="Lin Y.-C."/>
            <person name="Aerts A."/>
            <person name="Tisserant E."/>
            <person name="Veneault-Fourrey C."/>
            <person name="Joly D.L."/>
            <person name="Hacquard S."/>
            <person name="Amselem J."/>
            <person name="Cantarel B.L."/>
            <person name="Chiu R."/>
            <person name="Coutinho P.M."/>
            <person name="Feau N."/>
            <person name="Field M."/>
            <person name="Frey P."/>
            <person name="Gelhaye E."/>
            <person name="Goldberg J."/>
            <person name="Grabherr M.G."/>
            <person name="Kodira C.D."/>
            <person name="Kohler A."/>
            <person name="Kuees U."/>
            <person name="Lindquist E.A."/>
            <person name="Lucas S.M."/>
            <person name="Mago R."/>
            <person name="Mauceli E."/>
            <person name="Morin E."/>
            <person name="Murat C."/>
            <person name="Pangilinan J.L."/>
            <person name="Park R."/>
            <person name="Pearson M."/>
            <person name="Quesneville H."/>
            <person name="Rouhier N."/>
            <person name="Sakthikumar S."/>
            <person name="Salamov A.A."/>
            <person name="Schmutz J."/>
            <person name="Selles B."/>
            <person name="Shapiro H."/>
            <person name="Tanguay P."/>
            <person name="Tuskan G.A."/>
            <person name="Henrissat B."/>
            <person name="Van de Peer Y."/>
            <person name="Rouze P."/>
            <person name="Ellis J.G."/>
            <person name="Dodds P.N."/>
            <person name="Schein J.E."/>
            <person name="Zhong S."/>
            <person name="Hamelin R.C."/>
            <person name="Grigoriev I.V."/>
            <person name="Szabo L.J."/>
            <person name="Martin F."/>
        </authorList>
    </citation>
    <scope>NUCLEOTIDE SEQUENCE [LARGE SCALE GENOMIC DNA]</scope>
    <source>
        <strain evidence="3">CRL 75-36-700-3 / race SCCL</strain>
    </source>
</reference>
<evidence type="ECO:0000256" key="1">
    <source>
        <dbReference type="SAM" id="MobiDB-lite"/>
    </source>
</evidence>
<gene>
    <name evidence="2" type="ORF">PGTG_15135</name>
</gene>
<dbReference type="VEuPathDB" id="FungiDB:PGTG_15135"/>
<dbReference type="KEGG" id="pgr:PGTG_15135"/>
<dbReference type="RefSeq" id="XP_003333351.2">
    <property type="nucleotide sequence ID" value="XM_003333303.2"/>
</dbReference>
<dbReference type="HOGENOM" id="CLU_180962_0_0_1"/>
<protein>
    <submittedName>
        <fullName evidence="2">Uncharacterized protein</fullName>
    </submittedName>
</protein>
<dbReference type="AlphaFoldDB" id="E3KXH4"/>
<dbReference type="EMBL" id="DS178318">
    <property type="protein sequence ID" value="EFP88932.2"/>
    <property type="molecule type" value="Genomic_DNA"/>
</dbReference>
<feature type="region of interest" description="Disordered" evidence="1">
    <location>
        <begin position="65"/>
        <end position="91"/>
    </location>
</feature>
<dbReference type="Proteomes" id="UP000008783">
    <property type="component" value="Unassembled WGS sequence"/>
</dbReference>
<organism evidence="2 3">
    <name type="scientific">Puccinia graminis f. sp. tritici (strain CRL 75-36-700-3 / race SCCL)</name>
    <name type="common">Black stem rust fungus</name>
    <dbReference type="NCBI Taxonomy" id="418459"/>
    <lineage>
        <taxon>Eukaryota</taxon>
        <taxon>Fungi</taxon>
        <taxon>Dikarya</taxon>
        <taxon>Basidiomycota</taxon>
        <taxon>Pucciniomycotina</taxon>
        <taxon>Pucciniomycetes</taxon>
        <taxon>Pucciniales</taxon>
        <taxon>Pucciniaceae</taxon>
        <taxon>Puccinia</taxon>
    </lineage>
</organism>
<name>E3KXH4_PUCGT</name>
<sequence length="91" mass="9747">MGTRKPLETSMLFDGASVDGDEFVESHYKLLSLARAREISALGDEANDTLASKKPKLDLKLSLGLTKDAESLQPSPSSHQSPRSHPSGKPA</sequence>
<dbReference type="InParanoid" id="E3KXH4"/>
<keyword evidence="3" id="KW-1185">Reference proteome</keyword>
<evidence type="ECO:0000313" key="2">
    <source>
        <dbReference type="EMBL" id="EFP88932.2"/>
    </source>
</evidence>
<reference key="1">
    <citation type="submission" date="2007-01" db="EMBL/GenBank/DDBJ databases">
        <title>The Genome Sequence of Puccinia graminis f. sp. tritici Strain CRL 75-36-700-3.</title>
        <authorList>
            <consortium name="The Broad Institute Genome Sequencing Platform"/>
            <person name="Birren B."/>
            <person name="Lander E."/>
            <person name="Galagan J."/>
            <person name="Nusbaum C."/>
            <person name="Devon K."/>
            <person name="Cuomo C."/>
            <person name="Jaffe D."/>
            <person name="Butler J."/>
            <person name="Alvarez P."/>
            <person name="Gnerre S."/>
            <person name="Grabherr M."/>
            <person name="Mauceli E."/>
            <person name="Brockman W."/>
            <person name="Young S."/>
            <person name="LaButti K."/>
            <person name="Sykes S."/>
            <person name="DeCaprio D."/>
            <person name="Crawford M."/>
            <person name="Koehrsen M."/>
            <person name="Engels R."/>
            <person name="Montgomery P."/>
            <person name="Pearson M."/>
            <person name="Howarth C."/>
            <person name="Larson L."/>
            <person name="White J."/>
            <person name="Zeng Q."/>
            <person name="Kodira C."/>
            <person name="Yandava C."/>
            <person name="Alvarado L."/>
            <person name="O'Leary S."/>
            <person name="Szabo L."/>
            <person name="Dean R."/>
            <person name="Schein J."/>
        </authorList>
    </citation>
    <scope>NUCLEOTIDE SEQUENCE</scope>
    <source>
        <strain>CRL 75-36-700-3</strain>
    </source>
</reference>
<dbReference type="GeneID" id="10542212"/>
<evidence type="ECO:0000313" key="3">
    <source>
        <dbReference type="Proteomes" id="UP000008783"/>
    </source>
</evidence>
<accession>E3KXH4</accession>
<proteinExistence type="predicted"/>